<dbReference type="SUPFAM" id="SSF54001">
    <property type="entry name" value="Cysteine proteinases"/>
    <property type="match status" value="1"/>
</dbReference>
<evidence type="ECO:0000256" key="1">
    <source>
        <dbReference type="ARBA" id="ARBA00007074"/>
    </source>
</evidence>
<reference evidence="6" key="2">
    <citation type="journal article" date="2018" name="ISME J.">
        <title>A dynamic microbial community with high functional redundancy inhabits the cold, oxic subseafloor aquifer.</title>
        <authorList>
            <person name="Tully B.J."/>
            <person name="Wheat C.G."/>
            <person name="Glazer B.T."/>
            <person name="Huber J.A."/>
        </authorList>
    </citation>
    <scope>NUCLEOTIDE SEQUENCE</scope>
    <source>
        <strain evidence="6">NORP83</strain>
    </source>
</reference>
<gene>
    <name evidence="6" type="ORF">COB13_01855</name>
</gene>
<evidence type="ECO:0000256" key="4">
    <source>
        <dbReference type="ARBA" id="ARBA00022807"/>
    </source>
</evidence>
<sequence length="150" mass="17153">MTFEAKVAAAANGWLGTPYQHQASLKHIGCDCLGLLRGVWREVRGDEPELPPPYAPRWNDAEKNDLLLAMAERNFCHKTQDEPIEMADILLFRYRQHLPTRHVAIAISDHQFIHAYAGRGVVVNGFSAWWQRHLAGHYGWIEPSTDKNIR</sequence>
<dbReference type="InterPro" id="IPR038765">
    <property type="entry name" value="Papain-like_cys_pep_sf"/>
</dbReference>
<dbReference type="GO" id="GO:0008234">
    <property type="term" value="F:cysteine-type peptidase activity"/>
    <property type="evidence" value="ECO:0007669"/>
    <property type="project" value="UniProtKB-KW"/>
</dbReference>
<reference key="1">
    <citation type="submission" date="2017-08" db="EMBL/GenBank/DDBJ databases">
        <title>A dynamic microbial community with high functional redundancy inhabits the cold, oxic subseafloor aquifer.</title>
        <authorList>
            <person name="Tully B.J."/>
            <person name="Wheat C.G."/>
            <person name="Glazer B.T."/>
            <person name="Huber J.A."/>
        </authorList>
    </citation>
    <scope>NUCLEOTIDE SEQUENCE [LARGE SCALE GENOMIC DNA]</scope>
</reference>
<dbReference type="InterPro" id="IPR000064">
    <property type="entry name" value="NLP_P60_dom"/>
</dbReference>
<proteinExistence type="inferred from homology"/>
<evidence type="ECO:0000259" key="5">
    <source>
        <dbReference type="PROSITE" id="PS51935"/>
    </source>
</evidence>
<comment type="similarity">
    <text evidence="1">Belongs to the peptidase C40 family.</text>
</comment>
<dbReference type="InterPro" id="IPR011929">
    <property type="entry name" value="Phage_pept_NlpC/P60"/>
</dbReference>
<dbReference type="PROSITE" id="PS51935">
    <property type="entry name" value="NLPC_P60"/>
    <property type="match status" value="1"/>
</dbReference>
<dbReference type="GO" id="GO:0006508">
    <property type="term" value="P:proteolysis"/>
    <property type="evidence" value="ECO:0007669"/>
    <property type="project" value="UniProtKB-KW"/>
</dbReference>
<name>A0A2A4Z8R0_9PROT</name>
<feature type="domain" description="NlpC/P60" evidence="5">
    <location>
        <begin position="1"/>
        <end position="141"/>
    </location>
</feature>
<dbReference type="EMBL" id="NVUS01000002">
    <property type="protein sequence ID" value="PCJ03397.1"/>
    <property type="molecule type" value="Genomic_DNA"/>
</dbReference>
<dbReference type="Gene3D" id="3.90.1720.10">
    <property type="entry name" value="endopeptidase domain like (from Nostoc punctiforme)"/>
    <property type="match status" value="1"/>
</dbReference>
<keyword evidence="3" id="KW-0378">Hydrolase</keyword>
<accession>A0A2A4Z8R0</accession>
<keyword evidence="4" id="KW-0788">Thiol protease</keyword>
<evidence type="ECO:0000256" key="3">
    <source>
        <dbReference type="ARBA" id="ARBA00022801"/>
    </source>
</evidence>
<organism evidence="6">
    <name type="scientific">OCS116 cluster bacterium</name>
    <dbReference type="NCBI Taxonomy" id="2030921"/>
    <lineage>
        <taxon>Bacteria</taxon>
        <taxon>Pseudomonadati</taxon>
        <taxon>Pseudomonadota</taxon>
        <taxon>Alphaproteobacteria</taxon>
        <taxon>OCS116 cluster</taxon>
    </lineage>
</organism>
<comment type="caution">
    <text evidence="6">The sequence shown here is derived from an EMBL/GenBank/DDBJ whole genome shotgun (WGS) entry which is preliminary data.</text>
</comment>
<dbReference type="Pfam" id="PF00877">
    <property type="entry name" value="NLPC_P60"/>
    <property type="match status" value="1"/>
</dbReference>
<evidence type="ECO:0000256" key="2">
    <source>
        <dbReference type="ARBA" id="ARBA00022670"/>
    </source>
</evidence>
<dbReference type="AlphaFoldDB" id="A0A2A4Z8R0"/>
<dbReference type="NCBIfam" id="TIGR02219">
    <property type="entry name" value="phage_NlpC_fam"/>
    <property type="match status" value="1"/>
</dbReference>
<protein>
    <submittedName>
        <fullName evidence="6">Peptidase P60</fullName>
    </submittedName>
</protein>
<keyword evidence="2" id="KW-0645">Protease</keyword>
<evidence type="ECO:0000313" key="6">
    <source>
        <dbReference type="EMBL" id="PCJ03397.1"/>
    </source>
</evidence>